<dbReference type="Proteomes" id="UP000070092">
    <property type="component" value="Unassembled WGS sequence"/>
</dbReference>
<accession>A0A133KQD6</accession>
<evidence type="ECO:0000313" key="3">
    <source>
        <dbReference type="Proteomes" id="UP000070092"/>
    </source>
</evidence>
<dbReference type="PATRIC" id="fig|1681.53.peg.896"/>
<sequence>MVFARGLRDVVGRFASLSARRNDDRAHFDTQTGSFAFLCSRTRRFGAHLATQQEMPVPSAARAGSRAGPATSP</sequence>
<protein>
    <submittedName>
        <fullName evidence="2">Uncharacterized protein</fullName>
    </submittedName>
</protein>
<evidence type="ECO:0000313" key="2">
    <source>
        <dbReference type="EMBL" id="KWZ81783.1"/>
    </source>
</evidence>
<feature type="region of interest" description="Disordered" evidence="1">
    <location>
        <begin position="51"/>
        <end position="73"/>
    </location>
</feature>
<comment type="caution">
    <text evidence="2">The sequence shown here is derived from an EMBL/GenBank/DDBJ whole genome shotgun (WGS) entry which is preliminary data.</text>
</comment>
<reference evidence="2 3" key="1">
    <citation type="submission" date="2016-01" db="EMBL/GenBank/DDBJ databases">
        <authorList>
            <person name="Oliw E.H."/>
        </authorList>
    </citation>
    <scope>NUCLEOTIDE SEQUENCE [LARGE SCALE GENOMIC DNA]</scope>
    <source>
        <strain evidence="2 3">MJR8628B</strain>
    </source>
</reference>
<dbReference type="EMBL" id="LRPO01000024">
    <property type="protein sequence ID" value="KWZ81783.1"/>
    <property type="molecule type" value="Genomic_DNA"/>
</dbReference>
<gene>
    <name evidence="2" type="ORF">HMPREF3196_00913</name>
</gene>
<dbReference type="AlphaFoldDB" id="A0A133KQD6"/>
<feature type="compositionally biased region" description="Low complexity" evidence="1">
    <location>
        <begin position="58"/>
        <end position="73"/>
    </location>
</feature>
<organism evidence="2 3">
    <name type="scientific">Bifidobacterium bifidum</name>
    <dbReference type="NCBI Taxonomy" id="1681"/>
    <lineage>
        <taxon>Bacteria</taxon>
        <taxon>Bacillati</taxon>
        <taxon>Actinomycetota</taxon>
        <taxon>Actinomycetes</taxon>
        <taxon>Bifidobacteriales</taxon>
        <taxon>Bifidobacteriaceae</taxon>
        <taxon>Bifidobacterium</taxon>
    </lineage>
</organism>
<proteinExistence type="predicted"/>
<evidence type="ECO:0000256" key="1">
    <source>
        <dbReference type="SAM" id="MobiDB-lite"/>
    </source>
</evidence>
<name>A0A133KQD6_BIFBI</name>